<dbReference type="EMBL" id="QJTC01000018">
    <property type="protein sequence ID" value="PYE75946.1"/>
    <property type="molecule type" value="Genomic_DNA"/>
</dbReference>
<comment type="caution">
    <text evidence="1">The sequence shown here is derived from an EMBL/GenBank/DDBJ whole genome shotgun (WGS) entry which is preliminary data.</text>
</comment>
<organism evidence="1 2">
    <name type="scientific">Xylophilus ampelinus</name>
    <dbReference type="NCBI Taxonomy" id="54067"/>
    <lineage>
        <taxon>Bacteria</taxon>
        <taxon>Pseudomonadati</taxon>
        <taxon>Pseudomonadota</taxon>
        <taxon>Betaproteobacteria</taxon>
        <taxon>Burkholderiales</taxon>
        <taxon>Xylophilus</taxon>
    </lineage>
</organism>
<sequence length="122" mass="13164">MPHLTLEYTRNLDGLPVGDTLLALNEALFESGEVQAESDLKSRAIALDAVRIGIAGGACGFVHAQLRLLAGRTPEAKKALAERIAVVLRARTPRPAGMMVQLSVEVVDMDRDSYVKEKLPQA</sequence>
<protein>
    <submittedName>
        <fullName evidence="1">5-carboxymethyl-2-hydroxymuconate isomerase</fullName>
    </submittedName>
</protein>
<keyword evidence="1" id="KW-0413">Isomerase</keyword>
<reference evidence="1 2" key="1">
    <citation type="submission" date="2018-06" db="EMBL/GenBank/DDBJ databases">
        <title>Genomic Encyclopedia of Type Strains, Phase III (KMG-III): the genomes of soil and plant-associated and newly described type strains.</title>
        <authorList>
            <person name="Whitman W."/>
        </authorList>
    </citation>
    <scope>NUCLEOTIDE SEQUENCE [LARGE SCALE GENOMIC DNA]</scope>
    <source>
        <strain evidence="1 2">CECT 7646</strain>
    </source>
</reference>
<accession>A0A318SED9</accession>
<dbReference type="PANTHER" id="PTHR37950:SF1">
    <property type="entry name" value="4-HYDROXYPHENYLACETATE CATABOLISM PROTEIN"/>
    <property type="match status" value="1"/>
</dbReference>
<dbReference type="RefSeq" id="WP_110466252.1">
    <property type="nucleotide sequence ID" value="NZ_JAMOFZ010000018.1"/>
</dbReference>
<name>A0A318SED9_9BURK</name>
<dbReference type="InterPro" id="IPR014347">
    <property type="entry name" value="Tautomerase/MIF_sf"/>
</dbReference>
<evidence type="ECO:0000313" key="1">
    <source>
        <dbReference type="EMBL" id="PYE75946.1"/>
    </source>
</evidence>
<dbReference type="CDD" id="cd00580">
    <property type="entry name" value="CHMI"/>
    <property type="match status" value="1"/>
</dbReference>
<dbReference type="OrthoDB" id="9814215at2"/>
<dbReference type="AlphaFoldDB" id="A0A318SED9"/>
<dbReference type="GO" id="GO:0008704">
    <property type="term" value="F:5-carboxymethyl-2-hydroxymuconate delta-isomerase activity"/>
    <property type="evidence" value="ECO:0007669"/>
    <property type="project" value="InterPro"/>
</dbReference>
<gene>
    <name evidence="1" type="ORF">DFQ15_11872</name>
</gene>
<dbReference type="InterPro" id="IPR004220">
    <property type="entry name" value="5-COMe_2-OHmuconate_Isoase"/>
</dbReference>
<dbReference type="Proteomes" id="UP000247540">
    <property type="component" value="Unassembled WGS sequence"/>
</dbReference>
<dbReference type="SUPFAM" id="SSF55331">
    <property type="entry name" value="Tautomerase/MIF"/>
    <property type="match status" value="1"/>
</dbReference>
<dbReference type="Gene3D" id="3.30.429.10">
    <property type="entry name" value="Macrophage Migration Inhibitory Factor"/>
    <property type="match status" value="1"/>
</dbReference>
<proteinExistence type="predicted"/>
<dbReference type="Pfam" id="PF02962">
    <property type="entry name" value="CHMI"/>
    <property type="match status" value="1"/>
</dbReference>
<dbReference type="PANTHER" id="PTHR37950">
    <property type="entry name" value="4-HYDROXYPHENYLACETATE CATABOLISM PROTEIN"/>
    <property type="match status" value="1"/>
</dbReference>
<evidence type="ECO:0000313" key="2">
    <source>
        <dbReference type="Proteomes" id="UP000247540"/>
    </source>
</evidence>
<keyword evidence="2" id="KW-1185">Reference proteome</keyword>